<reference evidence="8 9" key="1">
    <citation type="submission" date="2018-05" db="EMBL/GenBank/DDBJ databases">
        <title>complete genome sequence of Aquabacterium olei NBRC 110486.</title>
        <authorList>
            <person name="Tang B."/>
            <person name="Chang J."/>
            <person name="Zhang L."/>
            <person name="Yang H."/>
        </authorList>
    </citation>
    <scope>NUCLEOTIDE SEQUENCE [LARGE SCALE GENOMIC DNA]</scope>
    <source>
        <strain evidence="8 9">NBRC 110486</strain>
    </source>
</reference>
<dbReference type="SUPFAM" id="SSF55174">
    <property type="entry name" value="Alpha-L RNA-binding motif"/>
    <property type="match status" value="1"/>
</dbReference>
<dbReference type="EMBL" id="CP029210">
    <property type="protein sequence ID" value="AWI55155.1"/>
    <property type="molecule type" value="Genomic_DNA"/>
</dbReference>
<dbReference type="Pfam" id="PF00849">
    <property type="entry name" value="PseudoU_synth_2"/>
    <property type="match status" value="1"/>
</dbReference>
<feature type="region of interest" description="Disordered" evidence="6">
    <location>
        <begin position="490"/>
        <end position="659"/>
    </location>
</feature>
<dbReference type="Gene3D" id="3.30.70.1560">
    <property type="entry name" value="Alpha-L RNA-binding motif"/>
    <property type="match status" value="1"/>
</dbReference>
<dbReference type="InterPro" id="IPR042092">
    <property type="entry name" value="PsdUridine_s_RsuA/RluB/E/F_cat"/>
</dbReference>
<protein>
    <recommendedName>
        <fullName evidence="5">Pseudouridine synthase</fullName>
        <ecNumber evidence="5">5.4.99.-</ecNumber>
    </recommendedName>
</protein>
<dbReference type="Proteomes" id="UP000244892">
    <property type="component" value="Chromosome"/>
</dbReference>
<keyword evidence="2 4" id="KW-0694">RNA-binding</keyword>
<dbReference type="Gene3D" id="3.30.70.580">
    <property type="entry name" value="Pseudouridine synthase I, catalytic domain, N-terminal subdomain"/>
    <property type="match status" value="1"/>
</dbReference>
<feature type="compositionally biased region" description="Basic and acidic residues" evidence="6">
    <location>
        <begin position="551"/>
        <end position="563"/>
    </location>
</feature>
<organism evidence="8 9">
    <name type="scientific">Aquabacterium olei</name>
    <dbReference type="NCBI Taxonomy" id="1296669"/>
    <lineage>
        <taxon>Bacteria</taxon>
        <taxon>Pseudomonadati</taxon>
        <taxon>Pseudomonadota</taxon>
        <taxon>Betaproteobacteria</taxon>
        <taxon>Burkholderiales</taxon>
        <taxon>Aquabacterium</taxon>
    </lineage>
</organism>
<dbReference type="EC" id="5.4.99.-" evidence="5"/>
<dbReference type="CDD" id="cd00165">
    <property type="entry name" value="S4"/>
    <property type="match status" value="1"/>
</dbReference>
<dbReference type="InterPro" id="IPR006145">
    <property type="entry name" value="PsdUridine_synth_RsuA/RluA"/>
</dbReference>
<dbReference type="Gene3D" id="3.10.290.10">
    <property type="entry name" value="RNA-binding S4 domain"/>
    <property type="match status" value="1"/>
</dbReference>
<dbReference type="NCBIfam" id="NF007976">
    <property type="entry name" value="PRK10700.1"/>
    <property type="match status" value="1"/>
</dbReference>
<dbReference type="InterPro" id="IPR020094">
    <property type="entry name" value="TruA/RsuA/RluB/E/F_N"/>
</dbReference>
<feature type="compositionally biased region" description="Basic and acidic residues" evidence="6">
    <location>
        <begin position="149"/>
        <end position="183"/>
    </location>
</feature>
<feature type="compositionally biased region" description="Gly residues" evidence="6">
    <location>
        <begin position="637"/>
        <end position="659"/>
    </location>
</feature>
<dbReference type="RefSeq" id="WP_109038274.1">
    <property type="nucleotide sequence ID" value="NZ_CP029210.1"/>
</dbReference>
<dbReference type="AlphaFoldDB" id="A0A2U8FVQ1"/>
<feature type="compositionally biased region" description="Low complexity" evidence="6">
    <location>
        <begin position="56"/>
        <end position="81"/>
    </location>
</feature>
<dbReference type="InterPro" id="IPR020103">
    <property type="entry name" value="PsdUridine_synth_cat_dom_sf"/>
</dbReference>
<accession>A0A2U8FVQ1</accession>
<evidence type="ECO:0000313" key="9">
    <source>
        <dbReference type="Proteomes" id="UP000244892"/>
    </source>
</evidence>
<dbReference type="GO" id="GO:0000455">
    <property type="term" value="P:enzyme-directed rRNA pseudouridine synthesis"/>
    <property type="evidence" value="ECO:0007669"/>
    <property type="project" value="UniProtKB-ARBA"/>
</dbReference>
<sequence>MSEPQDQPQAAEEVVKPKRTRRPKAEAAPAAEPVAAEAPAAAKRAPRRRKVEADAAEPAVSEAPAAEAAVVEAAEPTPADAAEAKPRRAPRRKPTAAASEPAGAVESAPDVAEPVREVTAHGVIELGPEIAAQPQQASDAAPAEGASDEAPRGEGRGRDGRGRRDRERRREGERGDRAERTDRPAQVTAEGEEDADNRPSRRAAIAAEQASEVFAELLSGDFDKVREEEGEDAAGEEGGAYKRVLRPEPDAPKLQKVLAQAGVGSRRDIEQMIEDGRIEVNDQVAHIGQRVSYGDRIKVAGRPIKVRIAPQPARILAYHKPVGEVVTHDDPQGRPTVFRRLPRLQNGKWMSVGRLDLNTEGLLLFTNSGELANQLMHPRFGVEREYAVRVLGSLDDASRQRLLDGVEIEGQTASFVAISNGLGEGVNQWYRVVITEGRNREVRKLFDAVGLTVNRLIRVRYGAIVLPRGLKRGVWVELGESDVRAVKSLAGMDRIESQQPRGGKSQGQGGQQQKSQQGFKTKQGGRPQQGRPEQGPRPQGGQNAAPQQRPPRQEREPAPRRDVDDDFDHIGPIPNPLEQTFDRRFVKSGSKRITSGFGRPDLDHDRQQAGKQKGPRQPDPMQTSVGYIGADAFFGNKSGGGGRRGGGNSGGGGGGRGRR</sequence>
<keyword evidence="3 5" id="KW-0413">Isomerase</keyword>
<dbReference type="FunFam" id="3.10.290.10:FF:000003">
    <property type="entry name" value="Pseudouridine synthase"/>
    <property type="match status" value="1"/>
</dbReference>
<proteinExistence type="inferred from homology"/>
<evidence type="ECO:0000256" key="1">
    <source>
        <dbReference type="ARBA" id="ARBA00008348"/>
    </source>
</evidence>
<dbReference type="PROSITE" id="PS50889">
    <property type="entry name" value="S4"/>
    <property type="match status" value="1"/>
</dbReference>
<dbReference type="InterPro" id="IPR000748">
    <property type="entry name" value="PsdUridine_synth_RsuA/RluB/E/F"/>
</dbReference>
<feature type="compositionally biased region" description="Low complexity" evidence="6">
    <location>
        <begin position="26"/>
        <end position="43"/>
    </location>
</feature>
<keyword evidence="9" id="KW-1185">Reference proteome</keyword>
<dbReference type="CDD" id="cd02556">
    <property type="entry name" value="PseudoU_synth_RluB"/>
    <property type="match status" value="1"/>
</dbReference>
<feature type="region of interest" description="Disordered" evidence="6">
    <location>
        <begin position="1"/>
        <end position="203"/>
    </location>
</feature>
<dbReference type="InterPro" id="IPR018496">
    <property type="entry name" value="PsdUridine_synth_RsuA/RluB_CS"/>
</dbReference>
<dbReference type="PANTHER" id="PTHR47683">
    <property type="entry name" value="PSEUDOURIDINE SYNTHASE FAMILY PROTEIN-RELATED"/>
    <property type="match status" value="1"/>
</dbReference>
<evidence type="ECO:0000256" key="6">
    <source>
        <dbReference type="SAM" id="MobiDB-lite"/>
    </source>
</evidence>
<dbReference type="GO" id="GO:0120159">
    <property type="term" value="F:rRNA pseudouridine synthase activity"/>
    <property type="evidence" value="ECO:0007669"/>
    <property type="project" value="UniProtKB-ARBA"/>
</dbReference>
<evidence type="ECO:0000256" key="2">
    <source>
        <dbReference type="ARBA" id="ARBA00022884"/>
    </source>
</evidence>
<feature type="region of interest" description="Disordered" evidence="6">
    <location>
        <begin position="227"/>
        <end position="248"/>
    </location>
</feature>
<dbReference type="InterPro" id="IPR002942">
    <property type="entry name" value="S4_RNA-bd"/>
</dbReference>
<dbReference type="KEGG" id="aon:DEH84_07640"/>
<dbReference type="OrthoDB" id="9807213at2"/>
<evidence type="ECO:0000256" key="3">
    <source>
        <dbReference type="ARBA" id="ARBA00023235"/>
    </source>
</evidence>
<dbReference type="SUPFAM" id="SSF55120">
    <property type="entry name" value="Pseudouridine synthase"/>
    <property type="match status" value="1"/>
</dbReference>
<dbReference type="Pfam" id="PF01479">
    <property type="entry name" value="S4"/>
    <property type="match status" value="1"/>
</dbReference>
<evidence type="ECO:0000256" key="4">
    <source>
        <dbReference type="PROSITE-ProRule" id="PRU00182"/>
    </source>
</evidence>
<comment type="similarity">
    <text evidence="1 5">Belongs to the pseudouridine synthase RsuA family.</text>
</comment>
<dbReference type="SMART" id="SM00363">
    <property type="entry name" value="S4"/>
    <property type="match status" value="1"/>
</dbReference>
<evidence type="ECO:0000256" key="5">
    <source>
        <dbReference type="RuleBase" id="RU003887"/>
    </source>
</evidence>
<feature type="compositionally biased region" description="Low complexity" evidence="6">
    <location>
        <begin position="511"/>
        <end position="547"/>
    </location>
</feature>
<dbReference type="PANTHER" id="PTHR47683:SF3">
    <property type="entry name" value="RIBOSOMAL LARGE SUBUNIT PSEUDOURIDINE SYNTHASE B"/>
    <property type="match status" value="1"/>
</dbReference>
<dbReference type="PROSITE" id="PS01149">
    <property type="entry name" value="PSI_RSU"/>
    <property type="match status" value="1"/>
</dbReference>
<name>A0A2U8FVQ1_9BURK</name>
<feature type="domain" description="RNA-binding S4" evidence="7">
    <location>
        <begin position="252"/>
        <end position="314"/>
    </location>
</feature>
<gene>
    <name evidence="8" type="ORF">DEH84_07640</name>
</gene>
<dbReference type="GO" id="GO:0003723">
    <property type="term" value="F:RNA binding"/>
    <property type="evidence" value="ECO:0007669"/>
    <property type="project" value="UniProtKB-KW"/>
</dbReference>
<dbReference type="InterPro" id="IPR036986">
    <property type="entry name" value="S4_RNA-bd_sf"/>
</dbReference>
<evidence type="ECO:0000313" key="8">
    <source>
        <dbReference type="EMBL" id="AWI55155.1"/>
    </source>
</evidence>
<evidence type="ECO:0000259" key="7">
    <source>
        <dbReference type="SMART" id="SM00363"/>
    </source>
</evidence>
<dbReference type="NCBIfam" id="TIGR00093">
    <property type="entry name" value="pseudouridine synthase"/>
    <property type="match status" value="1"/>
</dbReference>
<feature type="compositionally biased region" description="Low complexity" evidence="6">
    <location>
        <begin position="131"/>
        <end position="143"/>
    </location>
</feature>
<dbReference type="InterPro" id="IPR050343">
    <property type="entry name" value="RsuA_PseudoU_synthase"/>
</dbReference>